<name>J3A631_9EURY</name>
<evidence type="ECO:0008006" key="4">
    <source>
        <dbReference type="Google" id="ProtNLM"/>
    </source>
</evidence>
<keyword evidence="1" id="KW-1133">Transmembrane helix</keyword>
<evidence type="ECO:0000256" key="1">
    <source>
        <dbReference type="SAM" id="Phobius"/>
    </source>
</evidence>
<evidence type="ECO:0000313" key="3">
    <source>
        <dbReference type="Proteomes" id="UP000007813"/>
    </source>
</evidence>
<comment type="caution">
    <text evidence="2">The sequence shown here is derived from an EMBL/GenBank/DDBJ whole genome shotgun (WGS) entry which is preliminary data.</text>
</comment>
<dbReference type="AlphaFoldDB" id="J3A631"/>
<proteinExistence type="predicted"/>
<gene>
    <name evidence="2" type="ORF">HSB1_15460</name>
</gene>
<dbReference type="eggNOG" id="arCOG03909">
    <property type="taxonomic scope" value="Archaea"/>
</dbReference>
<reference evidence="2 3" key="1">
    <citation type="journal article" date="2012" name="J. Bacteriol.">
        <title>Draft Genome Sequence of the Extremely Halophilic Archaeon Halogranum salarium B-1T.</title>
        <authorList>
            <person name="Kim K.K."/>
            <person name="Lee K.C."/>
            <person name="Lee J.S."/>
        </authorList>
    </citation>
    <scope>NUCLEOTIDE SEQUENCE [LARGE SCALE GENOMIC DNA]</scope>
    <source>
        <strain evidence="2 3">B-1</strain>
    </source>
</reference>
<keyword evidence="1" id="KW-0812">Transmembrane</keyword>
<sequence>MATTTTTNRLVVLALVALGVLVVLPTLFMGGGMMGYRGPMMGWMYGTNAPGWLFAVGLVSQLLLVALVVGVGYLAYQTLTGEPTDPAMDELRAAFARGDIDEEEFDRREARLQRDER</sequence>
<feature type="transmembrane region" description="Helical" evidence="1">
    <location>
        <begin position="12"/>
        <end position="32"/>
    </location>
</feature>
<dbReference type="EMBL" id="ALJD01000003">
    <property type="protein sequence ID" value="EJN60943.1"/>
    <property type="molecule type" value="Genomic_DNA"/>
</dbReference>
<protein>
    <recommendedName>
        <fullName evidence="4">SHOCT domain-containing protein</fullName>
    </recommendedName>
</protein>
<dbReference type="RefSeq" id="WP_009366662.1">
    <property type="nucleotide sequence ID" value="NZ_ALJD01000003.1"/>
</dbReference>
<accession>J3A631</accession>
<evidence type="ECO:0000313" key="2">
    <source>
        <dbReference type="EMBL" id="EJN60943.1"/>
    </source>
</evidence>
<organism evidence="2 3">
    <name type="scientific">Halogranum salarium B-1</name>
    <dbReference type="NCBI Taxonomy" id="1210908"/>
    <lineage>
        <taxon>Archaea</taxon>
        <taxon>Methanobacteriati</taxon>
        <taxon>Methanobacteriota</taxon>
        <taxon>Stenosarchaea group</taxon>
        <taxon>Halobacteria</taxon>
        <taxon>Halobacteriales</taxon>
        <taxon>Haloferacaceae</taxon>
    </lineage>
</organism>
<dbReference type="Proteomes" id="UP000007813">
    <property type="component" value="Unassembled WGS sequence"/>
</dbReference>
<feature type="transmembrane region" description="Helical" evidence="1">
    <location>
        <begin position="52"/>
        <end position="76"/>
    </location>
</feature>
<dbReference type="OrthoDB" id="53394at2157"/>
<keyword evidence="1" id="KW-0472">Membrane</keyword>